<feature type="domain" description="Neurotransmitter-gated ion-channel transmembrane" evidence="7">
    <location>
        <begin position="258"/>
        <end position="459"/>
    </location>
</feature>
<evidence type="ECO:0000259" key="6">
    <source>
        <dbReference type="Pfam" id="PF02931"/>
    </source>
</evidence>
<keyword evidence="9" id="KW-1185">Reference proteome</keyword>
<dbReference type="InterPro" id="IPR006202">
    <property type="entry name" value="Neur_chan_lig-bd"/>
</dbReference>
<dbReference type="GO" id="GO:0005230">
    <property type="term" value="F:extracellular ligand-gated monoatomic ion channel activity"/>
    <property type="evidence" value="ECO:0007669"/>
    <property type="project" value="InterPro"/>
</dbReference>
<dbReference type="InterPro" id="IPR036734">
    <property type="entry name" value="Neur_chan_lig-bd_sf"/>
</dbReference>
<evidence type="ECO:0000256" key="3">
    <source>
        <dbReference type="ARBA" id="ARBA00022989"/>
    </source>
</evidence>
<gene>
    <name evidence="8" type="ORF">OFUS_LOCUS20740</name>
</gene>
<dbReference type="PROSITE" id="PS00236">
    <property type="entry name" value="NEUROTR_ION_CHANNEL"/>
    <property type="match status" value="1"/>
</dbReference>
<evidence type="ECO:0000259" key="7">
    <source>
        <dbReference type="Pfam" id="PF02932"/>
    </source>
</evidence>
<dbReference type="SUPFAM" id="SSF90112">
    <property type="entry name" value="Neurotransmitter-gated ion-channel transmembrane pore"/>
    <property type="match status" value="1"/>
</dbReference>
<keyword evidence="5" id="KW-0406">Ion transport</keyword>
<dbReference type="GO" id="GO:0004888">
    <property type="term" value="F:transmembrane signaling receptor activity"/>
    <property type="evidence" value="ECO:0007669"/>
    <property type="project" value="InterPro"/>
</dbReference>
<keyword evidence="4 5" id="KW-0472">Membrane</keyword>
<dbReference type="Proteomes" id="UP000749559">
    <property type="component" value="Unassembled WGS sequence"/>
</dbReference>
<dbReference type="CDD" id="cd19051">
    <property type="entry name" value="LGIC_TM_cation"/>
    <property type="match status" value="1"/>
</dbReference>
<evidence type="ECO:0000256" key="5">
    <source>
        <dbReference type="RuleBase" id="RU000687"/>
    </source>
</evidence>
<comment type="similarity">
    <text evidence="5">Belongs to the ligand-gated ion channel (TC 1.A.9) family.</text>
</comment>
<feature type="chain" id="PRO_5035958710" evidence="5">
    <location>
        <begin position="17"/>
        <end position="475"/>
    </location>
</feature>
<accession>A0A8S4PQW6</accession>
<feature type="transmembrane region" description="Helical" evidence="5">
    <location>
        <begin position="444"/>
        <end position="464"/>
    </location>
</feature>
<keyword evidence="2 5" id="KW-0812">Transmembrane</keyword>
<feature type="transmembrane region" description="Helical" evidence="5">
    <location>
        <begin position="251"/>
        <end position="276"/>
    </location>
</feature>
<feature type="domain" description="Neurotransmitter-gated ion-channel ligand-binding" evidence="6">
    <location>
        <begin position="39"/>
        <end position="250"/>
    </location>
</feature>
<feature type="transmembrane region" description="Helical" evidence="5">
    <location>
        <begin position="312"/>
        <end position="339"/>
    </location>
</feature>
<dbReference type="InterPro" id="IPR006029">
    <property type="entry name" value="Neurotrans-gated_channel_TM"/>
</dbReference>
<keyword evidence="5" id="KW-0407">Ion channel</keyword>
<dbReference type="Gene3D" id="1.20.58.390">
    <property type="entry name" value="Neurotransmitter-gated ion-channel transmembrane domain"/>
    <property type="match status" value="1"/>
</dbReference>
<dbReference type="FunFam" id="2.70.170.10:FF:000028">
    <property type="entry name" value="AcetylCholine Receptor"/>
    <property type="match status" value="1"/>
</dbReference>
<dbReference type="PANTHER" id="PTHR18945">
    <property type="entry name" value="NEUROTRANSMITTER GATED ION CHANNEL"/>
    <property type="match status" value="1"/>
</dbReference>
<keyword evidence="5" id="KW-0813">Transport</keyword>
<keyword evidence="5" id="KW-0732">Signal</keyword>
<name>A0A8S4PQW6_OWEFU</name>
<dbReference type="InterPro" id="IPR006201">
    <property type="entry name" value="Neur_channel"/>
</dbReference>
<dbReference type="InterPro" id="IPR018000">
    <property type="entry name" value="Neurotransmitter_ion_chnl_CS"/>
</dbReference>
<comment type="subcellular location">
    <subcellularLocation>
        <location evidence="1">Membrane</location>
        <topology evidence="1">Multi-pass membrane protein</topology>
    </subcellularLocation>
</comment>
<dbReference type="InterPro" id="IPR038050">
    <property type="entry name" value="Neuro_actylchol_rec"/>
</dbReference>
<dbReference type="EMBL" id="CAIIXF020000010">
    <property type="protein sequence ID" value="CAH1796315.1"/>
    <property type="molecule type" value="Genomic_DNA"/>
</dbReference>
<protein>
    <submittedName>
        <fullName evidence="8">Uncharacterized protein</fullName>
    </submittedName>
</protein>
<feature type="transmembrane region" description="Helical" evidence="5">
    <location>
        <begin position="282"/>
        <end position="300"/>
    </location>
</feature>
<evidence type="ECO:0000256" key="1">
    <source>
        <dbReference type="ARBA" id="ARBA00004141"/>
    </source>
</evidence>
<dbReference type="Gene3D" id="2.70.170.10">
    <property type="entry name" value="Neurotransmitter-gated ion-channel ligand-binding domain"/>
    <property type="match status" value="1"/>
</dbReference>
<evidence type="ECO:0000256" key="4">
    <source>
        <dbReference type="ARBA" id="ARBA00023136"/>
    </source>
</evidence>
<keyword evidence="3 5" id="KW-1133">Transmembrane helix</keyword>
<evidence type="ECO:0000313" key="9">
    <source>
        <dbReference type="Proteomes" id="UP000749559"/>
    </source>
</evidence>
<evidence type="ECO:0000256" key="2">
    <source>
        <dbReference type="ARBA" id="ARBA00022692"/>
    </source>
</evidence>
<dbReference type="SUPFAM" id="SSF63712">
    <property type="entry name" value="Nicotinic receptor ligand binding domain-like"/>
    <property type="match status" value="1"/>
</dbReference>
<reference evidence="8" key="1">
    <citation type="submission" date="2022-03" db="EMBL/GenBank/DDBJ databases">
        <authorList>
            <person name="Martin C."/>
        </authorList>
    </citation>
    <scope>NUCLEOTIDE SEQUENCE</scope>
</reference>
<comment type="caution">
    <text evidence="8">The sequence shown here is derived from an EMBL/GenBank/DDBJ whole genome shotgun (WGS) entry which is preliminary data.</text>
</comment>
<proteinExistence type="inferred from homology"/>
<dbReference type="OrthoDB" id="6270741at2759"/>
<dbReference type="InterPro" id="IPR036719">
    <property type="entry name" value="Neuro-gated_channel_TM_sf"/>
</dbReference>
<dbReference type="Pfam" id="PF02932">
    <property type="entry name" value="Neur_chan_memb"/>
    <property type="match status" value="1"/>
</dbReference>
<dbReference type="GO" id="GO:0016020">
    <property type="term" value="C:membrane"/>
    <property type="evidence" value="ECO:0007669"/>
    <property type="project" value="UniProtKB-SubCell"/>
</dbReference>
<dbReference type="PRINTS" id="PR00252">
    <property type="entry name" value="NRIONCHANNEL"/>
</dbReference>
<sequence length="475" mass="54936">MWMCIILFLVLDERKGDLIAASEVPHPHNLTNSVFLSNETRLLSKLFYESGYNRNALPKRNAKDSVEVAIKFYISQIDALREKDQVLTVTGWVESHWRDEFITWNPEDYGGIEYINVLPELVWLPRWALFSSPGDIFKREYFELFQVRYLSDGAANIDIGGDFSTVCPVNIKFYPFDDQICKFIFANWVYTGNDVNLTCMEPHVNLEVFLESGEWEIIETNGKRIEYFYAAHPDLPYPEVHYTIVLRRKPLFYMINVVLPVMLIACLTLLVFWLPADSGEKMSMGLTILLSFSVFLLLIVDNIPKTSTATPLIVVFLVTLMSITTMSVGFTVMVLHIHFYGHPELHPPKWLIKLVSTVHKSQILHQDTSEVYYNSKEDEQNCNNIQDSVIMTSTNNKHQNGQNTFLSNKVGELIEKVVKRQEKHDDMKLKLEKWRAVARGIDRLLFWICLSLLVIFAVIFLGIYPNTKPDLREMS</sequence>
<dbReference type="Pfam" id="PF02931">
    <property type="entry name" value="Neur_chan_LBD"/>
    <property type="match status" value="1"/>
</dbReference>
<organism evidence="8 9">
    <name type="scientific">Owenia fusiformis</name>
    <name type="common">Polychaete worm</name>
    <dbReference type="NCBI Taxonomy" id="6347"/>
    <lineage>
        <taxon>Eukaryota</taxon>
        <taxon>Metazoa</taxon>
        <taxon>Spiralia</taxon>
        <taxon>Lophotrochozoa</taxon>
        <taxon>Annelida</taxon>
        <taxon>Polychaeta</taxon>
        <taxon>Sedentaria</taxon>
        <taxon>Canalipalpata</taxon>
        <taxon>Sabellida</taxon>
        <taxon>Oweniida</taxon>
        <taxon>Oweniidae</taxon>
        <taxon>Owenia</taxon>
    </lineage>
</organism>
<evidence type="ECO:0000313" key="8">
    <source>
        <dbReference type="EMBL" id="CAH1796315.1"/>
    </source>
</evidence>
<dbReference type="AlphaFoldDB" id="A0A8S4PQW6"/>
<feature type="signal peptide" evidence="5">
    <location>
        <begin position="1"/>
        <end position="16"/>
    </location>
</feature>